<dbReference type="AlphaFoldDB" id="A0A956N9V5"/>
<reference evidence="17" key="2">
    <citation type="journal article" date="2021" name="Microbiome">
        <title>Successional dynamics and alternative stable states in a saline activated sludge microbial community over 9 years.</title>
        <authorList>
            <person name="Wang Y."/>
            <person name="Ye J."/>
            <person name="Ju F."/>
            <person name="Liu L."/>
            <person name="Boyd J.A."/>
            <person name="Deng Y."/>
            <person name="Parks D.H."/>
            <person name="Jiang X."/>
            <person name="Yin X."/>
            <person name="Woodcroft B.J."/>
            <person name="Tyson G.W."/>
            <person name="Hugenholtz P."/>
            <person name="Polz M.F."/>
            <person name="Zhang T."/>
        </authorList>
    </citation>
    <scope>NUCLEOTIDE SEQUENCE</scope>
    <source>
        <strain evidence="17">HKST-UBA02</strain>
    </source>
</reference>
<comment type="subunit">
    <text evidence="4 13">Monomer.</text>
</comment>
<dbReference type="CDD" id="cd00318">
    <property type="entry name" value="Phosphoglycerate_kinase"/>
    <property type="match status" value="1"/>
</dbReference>
<dbReference type="InterPro" id="IPR036043">
    <property type="entry name" value="Phosphoglycerate_kinase_sf"/>
</dbReference>
<dbReference type="InterPro" id="IPR015824">
    <property type="entry name" value="Phosphoglycerate_kinase_N"/>
</dbReference>
<dbReference type="EC" id="2.7.2.3" evidence="5 13"/>
<evidence type="ECO:0000256" key="1">
    <source>
        <dbReference type="ARBA" id="ARBA00000642"/>
    </source>
</evidence>
<dbReference type="FunFam" id="3.40.50.1260:FF:000006">
    <property type="entry name" value="Phosphoglycerate kinase"/>
    <property type="match status" value="1"/>
</dbReference>
<keyword evidence="12 13" id="KW-0324">Glycolysis</keyword>
<evidence type="ECO:0000256" key="2">
    <source>
        <dbReference type="ARBA" id="ARBA00004838"/>
    </source>
</evidence>
<evidence type="ECO:0000256" key="13">
    <source>
        <dbReference type="HAMAP-Rule" id="MF_00145"/>
    </source>
</evidence>
<feature type="binding site" evidence="13 14">
    <location>
        <begin position="21"/>
        <end position="23"/>
    </location>
    <ligand>
        <name>substrate</name>
    </ligand>
</feature>
<feature type="binding site" evidence="14">
    <location>
        <position position="118"/>
    </location>
    <ligand>
        <name>(2R)-3-phosphoglycerate</name>
        <dbReference type="ChEBI" id="CHEBI:58272"/>
    </ligand>
</feature>
<evidence type="ECO:0000256" key="16">
    <source>
        <dbReference type="RuleBase" id="RU000532"/>
    </source>
</evidence>
<feature type="binding site" evidence="14">
    <location>
        <position position="151"/>
    </location>
    <ligand>
        <name>(2R)-3-phosphoglycerate</name>
        <dbReference type="ChEBI" id="CHEBI:58272"/>
    </ligand>
</feature>
<dbReference type="GO" id="GO:0006096">
    <property type="term" value="P:glycolytic process"/>
    <property type="evidence" value="ECO:0007669"/>
    <property type="project" value="UniProtKB-UniRule"/>
</dbReference>
<dbReference type="PIRSF" id="PIRSF000724">
    <property type="entry name" value="Pgk"/>
    <property type="match status" value="1"/>
</dbReference>
<evidence type="ECO:0000256" key="5">
    <source>
        <dbReference type="ARBA" id="ARBA00013061"/>
    </source>
</evidence>
<reference evidence="17" key="1">
    <citation type="submission" date="2020-04" db="EMBL/GenBank/DDBJ databases">
        <authorList>
            <person name="Zhang T."/>
        </authorList>
    </citation>
    <scope>NUCLEOTIDE SEQUENCE</scope>
    <source>
        <strain evidence="17">HKST-UBA02</strain>
    </source>
</reference>
<evidence type="ECO:0000256" key="6">
    <source>
        <dbReference type="ARBA" id="ARBA00016471"/>
    </source>
</evidence>
<dbReference type="PANTHER" id="PTHR11406:SF23">
    <property type="entry name" value="PHOSPHOGLYCERATE KINASE 1, CHLOROPLASTIC-RELATED"/>
    <property type="match status" value="1"/>
</dbReference>
<dbReference type="Gene3D" id="3.40.50.1260">
    <property type="entry name" value="Phosphoglycerate kinase, N-terminal domain"/>
    <property type="match status" value="2"/>
</dbReference>
<dbReference type="GO" id="GO:0006094">
    <property type="term" value="P:gluconeogenesis"/>
    <property type="evidence" value="ECO:0007669"/>
    <property type="project" value="TreeGrafter"/>
</dbReference>
<sequence>MERMSVRDVDPRGKRVFVRVDFNVPLDGERVTDDTRIRAALPTIQYLLERGARVVLASHLGRPKGTAKPELSLKPAAIRLAELLKQDVEFIPECVGSEVQERVAKLEPGACLLLENLRFHAEEEKNDAAFAEQLAALADIYVNDAFGTAHRAHASTEGITRFVRPSVAGFLMESELKYLGGALESPKRPFVAVLGGAKISGKIDVIENLLPRVDHLIVGGAMMFTFFRAQGLGTGTSLVEEDRIDMAKSLLAGPHKDKLVLPVDTRVAADISGSDPGTIVPVDEVPGDRMGVDIGPASITKYTESLVSAKTIVWNGPMGVFEVPAYSDGTFEVGRAIARATGLGATSVVGGGDSAAAVHAAGLADEMSHISTGGGASLEFLEGKELPGVAALDPKGALS</sequence>
<evidence type="ECO:0000256" key="15">
    <source>
        <dbReference type="PIRSR" id="PIRSR000724-2"/>
    </source>
</evidence>
<evidence type="ECO:0000256" key="12">
    <source>
        <dbReference type="ARBA" id="ARBA00023152"/>
    </source>
</evidence>
<feature type="binding site" evidence="13">
    <location>
        <position position="151"/>
    </location>
    <ligand>
        <name>substrate</name>
    </ligand>
</feature>
<comment type="subcellular location">
    <subcellularLocation>
        <location evidence="13">Cytoplasm</location>
    </subcellularLocation>
</comment>
<evidence type="ECO:0000256" key="3">
    <source>
        <dbReference type="ARBA" id="ARBA00008982"/>
    </source>
</evidence>
<keyword evidence="10 13" id="KW-0418">Kinase</keyword>
<feature type="binding site" evidence="14">
    <location>
        <position position="36"/>
    </location>
    <ligand>
        <name>(2R)-3-phosphoglycerate</name>
        <dbReference type="ChEBI" id="CHEBI:58272"/>
    </ligand>
</feature>
<feature type="binding site" evidence="13 14">
    <location>
        <begin position="59"/>
        <end position="62"/>
    </location>
    <ligand>
        <name>substrate</name>
    </ligand>
</feature>
<accession>A0A956N9V5</accession>
<dbReference type="FunFam" id="3.40.50.1260:FF:000031">
    <property type="entry name" value="Phosphoglycerate kinase 1"/>
    <property type="match status" value="1"/>
</dbReference>
<evidence type="ECO:0000313" key="18">
    <source>
        <dbReference type="Proteomes" id="UP000739538"/>
    </source>
</evidence>
<keyword evidence="7 13" id="KW-0963">Cytoplasm</keyword>
<protein>
    <recommendedName>
        <fullName evidence="6 13">Phosphoglycerate kinase</fullName>
        <ecNumber evidence="5 13">2.7.2.3</ecNumber>
    </recommendedName>
</protein>
<feature type="binding site" evidence="13 15">
    <location>
        <begin position="351"/>
        <end position="354"/>
    </location>
    <ligand>
        <name>ATP</name>
        <dbReference type="ChEBI" id="CHEBI:30616"/>
    </ligand>
</feature>
<dbReference type="EMBL" id="JAGQHS010000014">
    <property type="protein sequence ID" value="MCA9755008.1"/>
    <property type="molecule type" value="Genomic_DNA"/>
</dbReference>
<comment type="caution">
    <text evidence="17">The sequence shown here is derived from an EMBL/GenBank/DDBJ whole genome shotgun (WGS) entry which is preliminary data.</text>
</comment>
<keyword evidence="8 13" id="KW-0808">Transferase</keyword>
<dbReference type="Proteomes" id="UP000739538">
    <property type="component" value="Unassembled WGS sequence"/>
</dbReference>
<dbReference type="PANTHER" id="PTHR11406">
    <property type="entry name" value="PHOSPHOGLYCERATE KINASE"/>
    <property type="match status" value="1"/>
</dbReference>
<evidence type="ECO:0000256" key="4">
    <source>
        <dbReference type="ARBA" id="ARBA00011245"/>
    </source>
</evidence>
<dbReference type="Pfam" id="PF00162">
    <property type="entry name" value="PGK"/>
    <property type="match status" value="1"/>
</dbReference>
<name>A0A956N9V5_UNCEI</name>
<feature type="binding site" evidence="13">
    <location>
        <position position="118"/>
    </location>
    <ligand>
        <name>substrate</name>
    </ligand>
</feature>
<evidence type="ECO:0000256" key="8">
    <source>
        <dbReference type="ARBA" id="ARBA00022679"/>
    </source>
</evidence>
<evidence type="ECO:0000256" key="10">
    <source>
        <dbReference type="ARBA" id="ARBA00022777"/>
    </source>
</evidence>
<feature type="binding site" evidence="13 15">
    <location>
        <position position="202"/>
    </location>
    <ligand>
        <name>ATP</name>
        <dbReference type="ChEBI" id="CHEBI:30616"/>
    </ligand>
</feature>
<feature type="binding site" evidence="13 15">
    <location>
        <position position="322"/>
    </location>
    <ligand>
        <name>ATP</name>
        <dbReference type="ChEBI" id="CHEBI:30616"/>
    </ligand>
</feature>
<dbReference type="GO" id="GO:0004618">
    <property type="term" value="F:phosphoglycerate kinase activity"/>
    <property type="evidence" value="ECO:0007669"/>
    <property type="project" value="UniProtKB-UniRule"/>
</dbReference>
<dbReference type="GO" id="GO:0043531">
    <property type="term" value="F:ADP binding"/>
    <property type="evidence" value="ECO:0007669"/>
    <property type="project" value="TreeGrafter"/>
</dbReference>
<dbReference type="GO" id="GO:0005829">
    <property type="term" value="C:cytosol"/>
    <property type="evidence" value="ECO:0007669"/>
    <property type="project" value="TreeGrafter"/>
</dbReference>
<evidence type="ECO:0000256" key="14">
    <source>
        <dbReference type="PIRSR" id="PIRSR000724-1"/>
    </source>
</evidence>
<dbReference type="GO" id="GO:0005524">
    <property type="term" value="F:ATP binding"/>
    <property type="evidence" value="ECO:0007669"/>
    <property type="project" value="UniProtKB-KW"/>
</dbReference>
<organism evidence="17 18">
    <name type="scientific">Eiseniibacteriota bacterium</name>
    <dbReference type="NCBI Taxonomy" id="2212470"/>
    <lineage>
        <taxon>Bacteria</taxon>
        <taxon>Candidatus Eiseniibacteriota</taxon>
    </lineage>
</organism>
<comment type="catalytic activity">
    <reaction evidence="1 13 16">
        <text>(2R)-3-phosphoglycerate + ATP = (2R)-3-phospho-glyceroyl phosphate + ADP</text>
        <dbReference type="Rhea" id="RHEA:14801"/>
        <dbReference type="ChEBI" id="CHEBI:30616"/>
        <dbReference type="ChEBI" id="CHEBI:57604"/>
        <dbReference type="ChEBI" id="CHEBI:58272"/>
        <dbReference type="ChEBI" id="CHEBI:456216"/>
        <dbReference type="EC" id="2.7.2.3"/>
    </reaction>
</comment>
<evidence type="ECO:0000256" key="7">
    <source>
        <dbReference type="ARBA" id="ARBA00022490"/>
    </source>
</evidence>
<dbReference type="InterPro" id="IPR001576">
    <property type="entry name" value="Phosphoglycerate_kinase"/>
</dbReference>
<dbReference type="PRINTS" id="PR00477">
    <property type="entry name" value="PHGLYCKINASE"/>
</dbReference>
<dbReference type="PROSITE" id="PS00111">
    <property type="entry name" value="PGLYCERATE_KINASE"/>
    <property type="match status" value="1"/>
</dbReference>
<dbReference type="SUPFAM" id="SSF53748">
    <property type="entry name" value="Phosphoglycerate kinase"/>
    <property type="match status" value="1"/>
</dbReference>
<evidence type="ECO:0000313" key="17">
    <source>
        <dbReference type="EMBL" id="MCA9755008.1"/>
    </source>
</evidence>
<proteinExistence type="inferred from homology"/>
<evidence type="ECO:0000256" key="11">
    <source>
        <dbReference type="ARBA" id="ARBA00022840"/>
    </source>
</evidence>
<comment type="similarity">
    <text evidence="3 13 16">Belongs to the phosphoglycerate kinase family.</text>
</comment>
<dbReference type="HAMAP" id="MF_00145">
    <property type="entry name" value="Phosphoglyc_kinase"/>
    <property type="match status" value="1"/>
</dbReference>
<dbReference type="InterPro" id="IPR015911">
    <property type="entry name" value="Phosphoglycerate_kinase_CS"/>
</dbReference>
<feature type="binding site" evidence="13 15">
    <location>
        <position position="291"/>
    </location>
    <ligand>
        <name>ATP</name>
        <dbReference type="ChEBI" id="CHEBI:30616"/>
    </ligand>
</feature>
<feature type="binding site" evidence="13">
    <location>
        <position position="36"/>
    </location>
    <ligand>
        <name>substrate</name>
    </ligand>
</feature>
<evidence type="ECO:0000256" key="9">
    <source>
        <dbReference type="ARBA" id="ARBA00022741"/>
    </source>
</evidence>
<keyword evidence="11 13" id="KW-0067">ATP-binding</keyword>
<comment type="pathway">
    <text evidence="2 13">Carbohydrate degradation; glycolysis; pyruvate from D-glyceraldehyde 3-phosphate: step 2/5.</text>
</comment>
<keyword evidence="9 13" id="KW-0547">Nucleotide-binding</keyword>
<gene>
    <name evidence="13" type="primary">pgk</name>
    <name evidence="17" type="ORF">KDA27_04335</name>
</gene>